<keyword evidence="3" id="KW-0238">DNA-binding</keyword>
<evidence type="ECO:0000313" key="7">
    <source>
        <dbReference type="Proteomes" id="UP000238137"/>
    </source>
</evidence>
<sequence>MCMLRKCATRDSAVMSLNLLPRSLAYVDAVAKNGSIQAASRVLGISASAIDRQILLLEEAAHMRLFDRHSNGMTLTKAGEMLVVLARRWRNDGNALWSEMQQMQGVDLGQVRIAIMDSQVNGMIPDFVGRVAAEFPLVQLDLEVMSPGDAVQALDQGIVDIALAFNAKPHRNIRALWSERLPLGCVVAPNHDLANEESVTLQQITEFPVVLQSQALSIRQYLEADHEWLIHEGRQPVATNSLQLVKRLIAQGRHVALTSELDVSAEIFEKRLVFIPIADETAAAQSISLLVSAVRELPTVSQLIMDILSACARETLSRVRQV</sequence>
<evidence type="ECO:0000256" key="2">
    <source>
        <dbReference type="ARBA" id="ARBA00023015"/>
    </source>
</evidence>
<keyword evidence="4" id="KW-0804">Transcription</keyword>
<evidence type="ECO:0000256" key="3">
    <source>
        <dbReference type="ARBA" id="ARBA00023125"/>
    </source>
</evidence>
<comment type="similarity">
    <text evidence="1">Belongs to the LysR transcriptional regulatory family.</text>
</comment>
<dbReference type="Gene3D" id="3.40.190.10">
    <property type="entry name" value="Periplasmic binding protein-like II"/>
    <property type="match status" value="2"/>
</dbReference>
<organism evidence="6 7">
    <name type="scientific">Paracoccus methylarcula</name>
    <dbReference type="NCBI Taxonomy" id="72022"/>
    <lineage>
        <taxon>Bacteria</taxon>
        <taxon>Pseudomonadati</taxon>
        <taxon>Pseudomonadota</taxon>
        <taxon>Alphaproteobacteria</taxon>
        <taxon>Rhodobacterales</taxon>
        <taxon>Paracoccaceae</taxon>
        <taxon>Paracoccus</taxon>
    </lineage>
</organism>
<dbReference type="Pfam" id="PF03466">
    <property type="entry name" value="LysR_substrate"/>
    <property type="match status" value="1"/>
</dbReference>
<gene>
    <name evidence="6" type="ORF">A7A09_010570</name>
</gene>
<keyword evidence="7" id="KW-1185">Reference proteome</keyword>
<accession>A0A422QWN8</accession>
<evidence type="ECO:0000259" key="5">
    <source>
        <dbReference type="PROSITE" id="PS50931"/>
    </source>
</evidence>
<dbReference type="EMBL" id="PXNQ02000006">
    <property type="protein sequence ID" value="RNF34343.1"/>
    <property type="molecule type" value="Genomic_DNA"/>
</dbReference>
<dbReference type="OrthoDB" id="5297263at2"/>
<dbReference type="Gene3D" id="1.10.10.10">
    <property type="entry name" value="Winged helix-like DNA-binding domain superfamily/Winged helix DNA-binding domain"/>
    <property type="match status" value="1"/>
</dbReference>
<dbReference type="PANTHER" id="PTHR30126">
    <property type="entry name" value="HTH-TYPE TRANSCRIPTIONAL REGULATOR"/>
    <property type="match status" value="1"/>
</dbReference>
<comment type="caution">
    <text evidence="6">The sequence shown here is derived from an EMBL/GenBank/DDBJ whole genome shotgun (WGS) entry which is preliminary data.</text>
</comment>
<dbReference type="AlphaFoldDB" id="A0A422QWN8"/>
<name>A0A422QWN8_9RHOB</name>
<evidence type="ECO:0000256" key="1">
    <source>
        <dbReference type="ARBA" id="ARBA00009437"/>
    </source>
</evidence>
<dbReference type="PANTHER" id="PTHR30126:SF80">
    <property type="entry name" value="TRANSCRIPTIONAL REGULATOR-RELATED"/>
    <property type="match status" value="1"/>
</dbReference>
<protein>
    <submittedName>
        <fullName evidence="6">LysR family transcriptional regulator</fullName>
    </submittedName>
</protein>
<keyword evidence="2" id="KW-0805">Transcription regulation</keyword>
<dbReference type="SUPFAM" id="SSF53850">
    <property type="entry name" value="Periplasmic binding protein-like II"/>
    <property type="match status" value="1"/>
</dbReference>
<dbReference type="PROSITE" id="PS50931">
    <property type="entry name" value="HTH_LYSR"/>
    <property type="match status" value="1"/>
</dbReference>
<dbReference type="InterPro" id="IPR036388">
    <property type="entry name" value="WH-like_DNA-bd_sf"/>
</dbReference>
<dbReference type="GO" id="GO:0000976">
    <property type="term" value="F:transcription cis-regulatory region binding"/>
    <property type="evidence" value="ECO:0007669"/>
    <property type="project" value="TreeGrafter"/>
</dbReference>
<dbReference type="InterPro" id="IPR000847">
    <property type="entry name" value="LysR_HTH_N"/>
</dbReference>
<proteinExistence type="inferred from homology"/>
<dbReference type="SUPFAM" id="SSF46785">
    <property type="entry name" value="Winged helix' DNA-binding domain"/>
    <property type="match status" value="1"/>
</dbReference>
<evidence type="ECO:0000313" key="6">
    <source>
        <dbReference type="EMBL" id="RNF34343.1"/>
    </source>
</evidence>
<evidence type="ECO:0000256" key="4">
    <source>
        <dbReference type="ARBA" id="ARBA00023163"/>
    </source>
</evidence>
<dbReference type="Pfam" id="PF00126">
    <property type="entry name" value="HTH_1"/>
    <property type="match status" value="1"/>
</dbReference>
<feature type="domain" description="HTH lysR-type" evidence="5">
    <location>
        <begin position="19"/>
        <end position="76"/>
    </location>
</feature>
<dbReference type="GO" id="GO:0003700">
    <property type="term" value="F:DNA-binding transcription factor activity"/>
    <property type="evidence" value="ECO:0007669"/>
    <property type="project" value="InterPro"/>
</dbReference>
<dbReference type="Proteomes" id="UP000238137">
    <property type="component" value="Unassembled WGS sequence"/>
</dbReference>
<dbReference type="InterPro" id="IPR005119">
    <property type="entry name" value="LysR_subst-bd"/>
</dbReference>
<reference evidence="6" key="1">
    <citation type="submission" date="2018-05" db="EMBL/GenBank/DDBJ databases">
        <title>Reclassification of Methylarcula marina and Methylarcula terricola as Paracoccus methylarcula sp.nov., comb.nov. and Paracoccus terricola comb.nov.</title>
        <authorList>
            <person name="Shmareva M.N."/>
            <person name="Doronina N.V."/>
            <person name="Vasilenko O.V."/>
            <person name="Tarlachkov S.V."/>
            <person name="Trotsenko Y.A."/>
        </authorList>
    </citation>
    <scope>NUCLEOTIDE SEQUENCE [LARGE SCALE GENOMIC DNA]</scope>
    <source>
        <strain evidence="6">VKM B-2159</strain>
    </source>
</reference>
<dbReference type="InterPro" id="IPR036390">
    <property type="entry name" value="WH_DNA-bd_sf"/>
</dbReference>